<dbReference type="Pfam" id="PF00443">
    <property type="entry name" value="UCH"/>
    <property type="match status" value="1"/>
</dbReference>
<keyword evidence="4" id="KW-0645">Protease</keyword>
<sequence>MQQDAHEFLNFLINHINEVILSERPQSNAKSKLSAPDGGGGDNHSSSGFEEPTWVHEIFQGILTSETKCLNCETVSKKKRVSSKDEDFFDLQVDIKQNTSITQCLRGFSSTETLCSDNKFKCDNCASYQEAQVGEPTKLVLSFDSIYLHLV</sequence>
<comment type="similarity">
    <text evidence="2">Belongs to the peptidase C19 family.</text>
</comment>
<evidence type="ECO:0000256" key="4">
    <source>
        <dbReference type="ARBA" id="ARBA00022670"/>
    </source>
</evidence>
<dbReference type="SUPFAM" id="SSF54001">
    <property type="entry name" value="Cysteine proteinases"/>
    <property type="match status" value="1"/>
</dbReference>
<dbReference type="Proteomes" id="UP000079169">
    <property type="component" value="Unplaced"/>
</dbReference>
<dbReference type="InterPro" id="IPR001394">
    <property type="entry name" value="Peptidase_C19_UCH"/>
</dbReference>
<dbReference type="PaxDb" id="121845-A0A3Q0IYG0"/>
<feature type="domain" description="USP" evidence="7">
    <location>
        <begin position="1"/>
        <end position="151"/>
    </location>
</feature>
<dbReference type="AlphaFoldDB" id="A0A3Q0IYG0"/>
<evidence type="ECO:0000256" key="1">
    <source>
        <dbReference type="ARBA" id="ARBA00000707"/>
    </source>
</evidence>
<protein>
    <recommendedName>
        <fullName evidence="3">ubiquitinyl hydrolase 1</fullName>
        <ecNumber evidence="3">3.4.19.12</ecNumber>
    </recommendedName>
</protein>
<evidence type="ECO:0000313" key="9">
    <source>
        <dbReference type="RefSeq" id="XP_026679465.1"/>
    </source>
</evidence>
<evidence type="ECO:0000256" key="5">
    <source>
        <dbReference type="ARBA" id="ARBA00022801"/>
    </source>
</evidence>
<evidence type="ECO:0000259" key="7">
    <source>
        <dbReference type="PROSITE" id="PS50235"/>
    </source>
</evidence>
<keyword evidence="8" id="KW-1185">Reference proteome</keyword>
<dbReference type="PROSITE" id="PS50235">
    <property type="entry name" value="USP_3"/>
    <property type="match status" value="1"/>
</dbReference>
<dbReference type="EC" id="3.4.19.12" evidence="3"/>
<dbReference type="GeneID" id="103509281"/>
<dbReference type="PANTHER" id="PTHR24006">
    <property type="entry name" value="UBIQUITIN CARBOXYL-TERMINAL HYDROLASE"/>
    <property type="match status" value="1"/>
</dbReference>
<dbReference type="InterPro" id="IPR028889">
    <property type="entry name" value="USP"/>
</dbReference>
<dbReference type="PANTHER" id="PTHR24006:SF733">
    <property type="entry name" value="RE52890P"/>
    <property type="match status" value="1"/>
</dbReference>
<feature type="region of interest" description="Disordered" evidence="6">
    <location>
        <begin position="26"/>
        <end position="47"/>
    </location>
</feature>
<proteinExistence type="inferred from homology"/>
<dbReference type="GO" id="GO:0004843">
    <property type="term" value="F:cysteine-type deubiquitinase activity"/>
    <property type="evidence" value="ECO:0007669"/>
    <property type="project" value="UniProtKB-EC"/>
</dbReference>
<gene>
    <name evidence="9" type="primary">LOC103509281</name>
</gene>
<dbReference type="Gene3D" id="3.90.70.10">
    <property type="entry name" value="Cysteine proteinases"/>
    <property type="match status" value="1"/>
</dbReference>
<evidence type="ECO:0000256" key="2">
    <source>
        <dbReference type="ARBA" id="ARBA00009085"/>
    </source>
</evidence>
<dbReference type="GO" id="GO:0005829">
    <property type="term" value="C:cytosol"/>
    <property type="evidence" value="ECO:0007669"/>
    <property type="project" value="TreeGrafter"/>
</dbReference>
<evidence type="ECO:0000313" key="8">
    <source>
        <dbReference type="Proteomes" id="UP000079169"/>
    </source>
</evidence>
<dbReference type="GO" id="GO:0005634">
    <property type="term" value="C:nucleus"/>
    <property type="evidence" value="ECO:0007669"/>
    <property type="project" value="TreeGrafter"/>
</dbReference>
<dbReference type="KEGG" id="dci:103509281"/>
<dbReference type="InterPro" id="IPR038765">
    <property type="entry name" value="Papain-like_cys_pep_sf"/>
</dbReference>
<comment type="catalytic activity">
    <reaction evidence="1">
        <text>Thiol-dependent hydrolysis of ester, thioester, amide, peptide and isopeptide bonds formed by the C-terminal Gly of ubiquitin (a 76-residue protein attached to proteins as an intracellular targeting signal).</text>
        <dbReference type="EC" id="3.4.19.12"/>
    </reaction>
</comment>
<accession>A0A3Q0IYG0</accession>
<evidence type="ECO:0000256" key="3">
    <source>
        <dbReference type="ARBA" id="ARBA00012759"/>
    </source>
</evidence>
<keyword evidence="5 9" id="KW-0378">Hydrolase</keyword>
<dbReference type="GO" id="GO:0016579">
    <property type="term" value="P:protein deubiquitination"/>
    <property type="evidence" value="ECO:0007669"/>
    <property type="project" value="InterPro"/>
</dbReference>
<dbReference type="InterPro" id="IPR050164">
    <property type="entry name" value="Peptidase_C19"/>
</dbReference>
<reference evidence="9" key="1">
    <citation type="submission" date="2025-08" db="UniProtKB">
        <authorList>
            <consortium name="RefSeq"/>
        </authorList>
    </citation>
    <scope>IDENTIFICATION</scope>
</reference>
<evidence type="ECO:0000256" key="6">
    <source>
        <dbReference type="SAM" id="MobiDB-lite"/>
    </source>
</evidence>
<dbReference type="RefSeq" id="XP_026679465.1">
    <property type="nucleotide sequence ID" value="XM_026823664.1"/>
</dbReference>
<dbReference type="GO" id="GO:0006508">
    <property type="term" value="P:proteolysis"/>
    <property type="evidence" value="ECO:0007669"/>
    <property type="project" value="UniProtKB-KW"/>
</dbReference>
<name>A0A3Q0IYG0_DIACI</name>
<organism evidence="8 9">
    <name type="scientific">Diaphorina citri</name>
    <name type="common">Asian citrus psyllid</name>
    <dbReference type="NCBI Taxonomy" id="121845"/>
    <lineage>
        <taxon>Eukaryota</taxon>
        <taxon>Metazoa</taxon>
        <taxon>Ecdysozoa</taxon>
        <taxon>Arthropoda</taxon>
        <taxon>Hexapoda</taxon>
        <taxon>Insecta</taxon>
        <taxon>Pterygota</taxon>
        <taxon>Neoptera</taxon>
        <taxon>Paraneoptera</taxon>
        <taxon>Hemiptera</taxon>
        <taxon>Sternorrhyncha</taxon>
        <taxon>Psylloidea</taxon>
        <taxon>Psyllidae</taxon>
        <taxon>Diaphorininae</taxon>
        <taxon>Diaphorina</taxon>
    </lineage>
</organism>
<dbReference type="STRING" id="121845.A0A3Q0IYG0"/>